<gene>
    <name evidence="1" type="ORF">METZ01_LOCUS117009</name>
</gene>
<sequence length="30" mass="3170">MAEAKMAALEDVGVLLVRIPAEIGSTMKQP</sequence>
<organism evidence="1">
    <name type="scientific">marine metagenome</name>
    <dbReference type="NCBI Taxonomy" id="408172"/>
    <lineage>
        <taxon>unclassified sequences</taxon>
        <taxon>metagenomes</taxon>
        <taxon>ecological metagenomes</taxon>
    </lineage>
</organism>
<accession>A0A381XHD7</accession>
<evidence type="ECO:0000313" key="1">
    <source>
        <dbReference type="EMBL" id="SVA64155.1"/>
    </source>
</evidence>
<protein>
    <submittedName>
        <fullName evidence="1">Uncharacterized protein</fullName>
    </submittedName>
</protein>
<reference evidence="1" key="1">
    <citation type="submission" date="2018-05" db="EMBL/GenBank/DDBJ databases">
        <authorList>
            <person name="Lanie J.A."/>
            <person name="Ng W.-L."/>
            <person name="Kazmierczak K.M."/>
            <person name="Andrzejewski T.M."/>
            <person name="Davidsen T.M."/>
            <person name="Wayne K.J."/>
            <person name="Tettelin H."/>
            <person name="Glass J.I."/>
            <person name="Rusch D."/>
            <person name="Podicherti R."/>
            <person name="Tsui H.-C.T."/>
            <person name="Winkler M.E."/>
        </authorList>
    </citation>
    <scope>NUCLEOTIDE SEQUENCE</scope>
</reference>
<proteinExistence type="predicted"/>
<name>A0A381XHD7_9ZZZZ</name>
<dbReference type="EMBL" id="UINC01015193">
    <property type="protein sequence ID" value="SVA64155.1"/>
    <property type="molecule type" value="Genomic_DNA"/>
</dbReference>
<dbReference type="AlphaFoldDB" id="A0A381XHD7"/>